<keyword evidence="8" id="KW-1185">Reference proteome</keyword>
<dbReference type="Proteomes" id="UP001595443">
    <property type="component" value="Unassembled WGS sequence"/>
</dbReference>
<feature type="transmembrane region" description="Helical" evidence="5">
    <location>
        <begin position="139"/>
        <end position="159"/>
    </location>
</feature>
<keyword evidence="2 5" id="KW-0812">Transmembrane</keyword>
<evidence type="ECO:0000256" key="4">
    <source>
        <dbReference type="ARBA" id="ARBA00023136"/>
    </source>
</evidence>
<evidence type="ECO:0000313" key="7">
    <source>
        <dbReference type="EMBL" id="MFC2969297.1"/>
    </source>
</evidence>
<dbReference type="GO" id="GO:0008233">
    <property type="term" value="F:peptidase activity"/>
    <property type="evidence" value="ECO:0007669"/>
    <property type="project" value="UniProtKB-KW"/>
</dbReference>
<reference evidence="8" key="1">
    <citation type="journal article" date="2019" name="Int. J. Syst. Evol. Microbiol.">
        <title>The Global Catalogue of Microorganisms (GCM) 10K type strain sequencing project: providing services to taxonomists for standard genome sequencing and annotation.</title>
        <authorList>
            <consortium name="The Broad Institute Genomics Platform"/>
            <consortium name="The Broad Institute Genome Sequencing Center for Infectious Disease"/>
            <person name="Wu L."/>
            <person name="Ma J."/>
        </authorList>
    </citation>
    <scope>NUCLEOTIDE SEQUENCE [LARGE SCALE GENOMIC DNA]</scope>
    <source>
        <strain evidence="8">KCTC 62192</strain>
    </source>
</reference>
<gene>
    <name evidence="7" type="ORF">ACFOES_14420</name>
</gene>
<feature type="transmembrane region" description="Helical" evidence="5">
    <location>
        <begin position="113"/>
        <end position="133"/>
    </location>
</feature>
<keyword evidence="7" id="KW-0378">Hydrolase</keyword>
<evidence type="ECO:0000256" key="2">
    <source>
        <dbReference type="ARBA" id="ARBA00022692"/>
    </source>
</evidence>
<evidence type="ECO:0000313" key="8">
    <source>
        <dbReference type="Proteomes" id="UP001595443"/>
    </source>
</evidence>
<evidence type="ECO:0000256" key="1">
    <source>
        <dbReference type="ARBA" id="ARBA00004141"/>
    </source>
</evidence>
<dbReference type="GO" id="GO:0006508">
    <property type="term" value="P:proteolysis"/>
    <property type="evidence" value="ECO:0007669"/>
    <property type="project" value="UniProtKB-KW"/>
</dbReference>
<feature type="transmembrane region" description="Helical" evidence="5">
    <location>
        <begin position="79"/>
        <end position="101"/>
    </location>
</feature>
<keyword evidence="3 5" id="KW-1133">Transmembrane helix</keyword>
<sequence>MHHDHNAPPFNPLPWVVWLLVLPIVAMEVVFGLGASGIAGGPAAIGWRNEAVQWFGFNSSFLQWMIENGTFPPALLLRFVTYPFVHGSVTHAVFVAVFLLALGKFVGEVFRPLAVLAIFFCSAIVGALAFGLLAGPSQWLFGGYPADYGLIGAFTFLLWTRLGETGQNQYGAFSLIGFLMGIQLIFGVFFGSRPDWIADLAGFFTGFALSFLVGPGGWQRALAHLRQR</sequence>
<evidence type="ECO:0000256" key="3">
    <source>
        <dbReference type="ARBA" id="ARBA00022989"/>
    </source>
</evidence>
<keyword evidence="7" id="KW-0645">Protease</keyword>
<dbReference type="InterPro" id="IPR035952">
    <property type="entry name" value="Rhomboid-like_sf"/>
</dbReference>
<comment type="subcellular location">
    <subcellularLocation>
        <location evidence="1">Membrane</location>
        <topology evidence="1">Multi-pass membrane protein</topology>
    </subcellularLocation>
</comment>
<name>A0ABV7AKL7_9RHOB</name>
<dbReference type="SUPFAM" id="SSF144091">
    <property type="entry name" value="Rhomboid-like"/>
    <property type="match status" value="1"/>
</dbReference>
<feature type="transmembrane region" description="Helical" evidence="5">
    <location>
        <begin position="196"/>
        <end position="218"/>
    </location>
</feature>
<dbReference type="InterPro" id="IPR022764">
    <property type="entry name" value="Peptidase_S54_rhomboid_dom"/>
</dbReference>
<feature type="domain" description="Peptidase S54 rhomboid" evidence="6">
    <location>
        <begin position="76"/>
        <end position="214"/>
    </location>
</feature>
<accession>A0ABV7AKL7</accession>
<dbReference type="Pfam" id="PF01694">
    <property type="entry name" value="Rhomboid"/>
    <property type="match status" value="1"/>
</dbReference>
<evidence type="ECO:0000256" key="5">
    <source>
        <dbReference type="SAM" id="Phobius"/>
    </source>
</evidence>
<dbReference type="EMBL" id="JBHRSK010000011">
    <property type="protein sequence ID" value="MFC2969297.1"/>
    <property type="molecule type" value="Genomic_DNA"/>
</dbReference>
<dbReference type="RefSeq" id="WP_377834006.1">
    <property type="nucleotide sequence ID" value="NZ_JBHRSK010000011.1"/>
</dbReference>
<proteinExistence type="predicted"/>
<evidence type="ECO:0000259" key="6">
    <source>
        <dbReference type="Pfam" id="PF01694"/>
    </source>
</evidence>
<comment type="caution">
    <text evidence="7">The sequence shown here is derived from an EMBL/GenBank/DDBJ whole genome shotgun (WGS) entry which is preliminary data.</text>
</comment>
<feature type="transmembrane region" description="Helical" evidence="5">
    <location>
        <begin position="171"/>
        <end position="190"/>
    </location>
</feature>
<dbReference type="EC" id="3.4.21.-" evidence="7"/>
<protein>
    <submittedName>
        <fullName evidence="7">Rhomboid family intramembrane serine protease</fullName>
        <ecNumber evidence="7">3.4.21.-</ecNumber>
    </submittedName>
</protein>
<keyword evidence="4 5" id="KW-0472">Membrane</keyword>
<organism evidence="7 8">
    <name type="scientific">Acidimangrovimonas pyrenivorans</name>
    <dbReference type="NCBI Taxonomy" id="2030798"/>
    <lineage>
        <taxon>Bacteria</taxon>
        <taxon>Pseudomonadati</taxon>
        <taxon>Pseudomonadota</taxon>
        <taxon>Alphaproteobacteria</taxon>
        <taxon>Rhodobacterales</taxon>
        <taxon>Paracoccaceae</taxon>
        <taxon>Acidimangrovimonas</taxon>
    </lineage>
</organism>
<feature type="transmembrane region" description="Helical" evidence="5">
    <location>
        <begin position="15"/>
        <end position="39"/>
    </location>
</feature>
<dbReference type="Gene3D" id="1.20.1540.10">
    <property type="entry name" value="Rhomboid-like"/>
    <property type="match status" value="1"/>
</dbReference>